<dbReference type="Gramene" id="RZC47903">
    <property type="protein sequence ID" value="RZC47903"/>
    <property type="gene ID" value="C5167_040842"/>
</dbReference>
<dbReference type="PANTHER" id="PTHR47325">
    <property type="entry name" value="HISTONE-LYSINE N-METHYLTRANSFERASE SUVR5"/>
    <property type="match status" value="1"/>
</dbReference>
<sequence>MNFPKALEPDYHNVLPFLLAKTSSCRSYGPYKISQALISHREIYPVYGYNSMSRCDKNCRNRILQNGGWAVRAGEEISCGTFVCEYIGEVLNDQEATKSCSPNLVTYQCQQKLMSDSDTPTPKLKDARAISWSLGFGLLIADKHLLGLVLAPYRAEYQVAEEIEWYNINANCKSFGLFQKEYRQKTWKPKFNIEKEKQKADEKRIFEVLYKFANLPFLADYKLKDNIEKGEKQLNITIGILVSVALVM</sequence>
<keyword evidence="2" id="KW-1185">Reference proteome</keyword>
<dbReference type="EMBL" id="CM010715">
    <property type="protein sequence ID" value="RZC47903.1"/>
    <property type="molecule type" value="Genomic_DNA"/>
</dbReference>
<dbReference type="AlphaFoldDB" id="A0A4Y7IG64"/>
<gene>
    <name evidence="1" type="ORF">C5167_040842</name>
</gene>
<reference evidence="1 2" key="1">
    <citation type="journal article" date="2018" name="Science">
        <title>The opium poppy genome and morphinan production.</title>
        <authorList>
            <person name="Guo L."/>
            <person name="Winzer T."/>
            <person name="Yang X."/>
            <person name="Li Y."/>
            <person name="Ning Z."/>
            <person name="He Z."/>
            <person name="Teodor R."/>
            <person name="Lu Y."/>
            <person name="Bowser T.A."/>
            <person name="Graham I.A."/>
            <person name="Ye K."/>
        </authorList>
    </citation>
    <scope>NUCLEOTIDE SEQUENCE [LARGE SCALE GENOMIC DNA]</scope>
    <source>
        <strain evidence="2">cv. HN1</strain>
        <tissue evidence="1">Leaves</tissue>
    </source>
</reference>
<evidence type="ECO:0000313" key="2">
    <source>
        <dbReference type="Proteomes" id="UP000316621"/>
    </source>
</evidence>
<dbReference type="Gene3D" id="2.170.270.10">
    <property type="entry name" value="SET domain"/>
    <property type="match status" value="1"/>
</dbReference>
<name>A0A4Y7IG64_PAPSO</name>
<dbReference type="PANTHER" id="PTHR47325:SF1">
    <property type="entry name" value="HISTONE-LYSINE N-METHYLTRANSFERASE SUVR5"/>
    <property type="match status" value="1"/>
</dbReference>
<dbReference type="InterPro" id="IPR046341">
    <property type="entry name" value="SET_dom_sf"/>
</dbReference>
<dbReference type="Proteomes" id="UP000316621">
    <property type="component" value="Chromosome 1"/>
</dbReference>
<dbReference type="SUPFAM" id="SSF82199">
    <property type="entry name" value="SET domain"/>
    <property type="match status" value="1"/>
</dbReference>
<evidence type="ECO:0000313" key="1">
    <source>
        <dbReference type="EMBL" id="RZC47903.1"/>
    </source>
</evidence>
<organism evidence="1 2">
    <name type="scientific">Papaver somniferum</name>
    <name type="common">Opium poppy</name>
    <dbReference type="NCBI Taxonomy" id="3469"/>
    <lineage>
        <taxon>Eukaryota</taxon>
        <taxon>Viridiplantae</taxon>
        <taxon>Streptophyta</taxon>
        <taxon>Embryophyta</taxon>
        <taxon>Tracheophyta</taxon>
        <taxon>Spermatophyta</taxon>
        <taxon>Magnoliopsida</taxon>
        <taxon>Ranunculales</taxon>
        <taxon>Papaveraceae</taxon>
        <taxon>Papaveroideae</taxon>
        <taxon>Papaver</taxon>
    </lineage>
</organism>
<dbReference type="STRING" id="3469.A0A4Y7IG64"/>
<protein>
    <submittedName>
        <fullName evidence="1">Uncharacterized protein</fullName>
    </submittedName>
</protein>
<proteinExistence type="predicted"/>
<accession>A0A4Y7IG64</accession>